<dbReference type="EMBL" id="JACOOO010000015">
    <property type="protein sequence ID" value="MBC5628879.1"/>
    <property type="molecule type" value="Genomic_DNA"/>
</dbReference>
<dbReference type="InterPro" id="IPR006944">
    <property type="entry name" value="Phage/GTA_portal"/>
</dbReference>
<reference evidence="2 3" key="1">
    <citation type="submission" date="2020-08" db="EMBL/GenBank/DDBJ databases">
        <title>Genome public.</title>
        <authorList>
            <person name="Liu C."/>
            <person name="Sun Q."/>
        </authorList>
    </citation>
    <scope>NUCLEOTIDE SEQUENCE [LARGE SCALE GENOMIC DNA]</scope>
    <source>
        <strain evidence="2 3">NSJ-6</strain>
    </source>
</reference>
<name>A0ABR7DBW4_9CLOT</name>
<proteinExistence type="predicted"/>
<gene>
    <name evidence="2" type="ORF">H8S20_08245</name>
</gene>
<feature type="region of interest" description="Disordered" evidence="1">
    <location>
        <begin position="396"/>
        <end position="415"/>
    </location>
</feature>
<evidence type="ECO:0000313" key="2">
    <source>
        <dbReference type="EMBL" id="MBC5628879.1"/>
    </source>
</evidence>
<comment type="caution">
    <text evidence="2">The sequence shown here is derived from an EMBL/GenBank/DDBJ whole genome shotgun (WGS) entry which is preliminary data.</text>
</comment>
<evidence type="ECO:0000313" key="3">
    <source>
        <dbReference type="Proteomes" id="UP000596929"/>
    </source>
</evidence>
<sequence>MNLKFWKGKKEERSTLEQDGTGLKDLLLAAGLIEDNITRTEALNIPTLAGCVELISSIVASIPIKLYKEVDGNVEEVKDDIRIKLLNEETGDTLTAFEMKKAMVIDYLLMGNGYSYINKEKGKFASLHYIKESDIDINKNVDPIFKNYDVLIGGNTYKPYNFIRLLRHSDNGADGYGIIEENSILLSVVYNSLKYENILSKTGGNKKGFIESEKTLSKESITELKEQWKNMYSGNSENCVVLNKGLNFKESQATPTEMQMNENKLANGSEICKILNIPPSIITGDGKANEGDFDKMFKMAIIPILNGLISSTNRDLLLEKEKESFYFGYDANELLKGDIEKRFKAYEIAIKNKIMGINEVRYKEDLPPEELFEDTILLNLSDVLYNTKTGKVYTPNTDKVSNLKGGESNENRNSQ</sequence>
<organism evidence="2 3">
    <name type="scientific">Clostridium hominis</name>
    <dbReference type="NCBI Taxonomy" id="2763036"/>
    <lineage>
        <taxon>Bacteria</taxon>
        <taxon>Bacillati</taxon>
        <taxon>Bacillota</taxon>
        <taxon>Clostridia</taxon>
        <taxon>Eubacteriales</taxon>
        <taxon>Clostridiaceae</taxon>
        <taxon>Clostridium</taxon>
    </lineage>
</organism>
<protein>
    <submittedName>
        <fullName evidence="2">Phage portal protein</fullName>
    </submittedName>
</protein>
<dbReference type="Proteomes" id="UP000596929">
    <property type="component" value="Unassembled WGS sequence"/>
</dbReference>
<evidence type="ECO:0000256" key="1">
    <source>
        <dbReference type="SAM" id="MobiDB-lite"/>
    </source>
</evidence>
<keyword evidence="3" id="KW-1185">Reference proteome</keyword>
<dbReference type="InterPro" id="IPR006427">
    <property type="entry name" value="Portal_HK97"/>
</dbReference>
<dbReference type="RefSeq" id="WP_186859814.1">
    <property type="nucleotide sequence ID" value="NZ_JACOOO010000015.1"/>
</dbReference>
<dbReference type="Pfam" id="PF04860">
    <property type="entry name" value="Phage_portal"/>
    <property type="match status" value="1"/>
</dbReference>
<dbReference type="NCBIfam" id="TIGR01537">
    <property type="entry name" value="portal_HK97"/>
    <property type="match status" value="1"/>
</dbReference>
<accession>A0ABR7DBW4</accession>